<accession>A0A6M4H683</accession>
<keyword evidence="4" id="KW-1185">Reference proteome</keyword>
<dbReference type="Gene3D" id="3.40.30.10">
    <property type="entry name" value="Glutaredoxin"/>
    <property type="match status" value="1"/>
</dbReference>
<dbReference type="Proteomes" id="UP000503096">
    <property type="component" value="Chromosome"/>
</dbReference>
<dbReference type="PANTHER" id="PTHR43968">
    <property type="match status" value="1"/>
</dbReference>
<evidence type="ECO:0000313" key="4">
    <source>
        <dbReference type="Proteomes" id="UP000503096"/>
    </source>
</evidence>
<dbReference type="InterPro" id="IPR036282">
    <property type="entry name" value="Glutathione-S-Trfase_C_sf"/>
</dbReference>
<dbReference type="FunCoup" id="A0A6M4H683">
    <property type="interactions" value="22"/>
</dbReference>
<proteinExistence type="predicted"/>
<feature type="domain" description="GST N-terminal" evidence="1">
    <location>
        <begin position="2"/>
        <end position="81"/>
    </location>
</feature>
<dbReference type="CDD" id="cd03049">
    <property type="entry name" value="GST_N_3"/>
    <property type="match status" value="1"/>
</dbReference>
<reference evidence="3 4" key="1">
    <citation type="submission" date="2020-04" db="EMBL/GenBank/DDBJ databases">
        <title>Usitatibacter rugosus gen. nov., sp. nov. and Usitatibacter palustris sp. nov., novel members of Usitatibacteraceae fam. nov. within the order Nitrosomonadales isolated from soil.</title>
        <authorList>
            <person name="Huber K.J."/>
            <person name="Neumann-Schaal M."/>
            <person name="Geppert A."/>
            <person name="Luckner M."/>
            <person name="Wanner G."/>
            <person name="Overmann J."/>
        </authorList>
    </citation>
    <scope>NUCLEOTIDE SEQUENCE [LARGE SCALE GENOMIC DNA]</scope>
    <source>
        <strain evidence="3 4">Swamp67</strain>
    </source>
</reference>
<evidence type="ECO:0000259" key="1">
    <source>
        <dbReference type="PROSITE" id="PS50404"/>
    </source>
</evidence>
<dbReference type="SFLD" id="SFLDS00019">
    <property type="entry name" value="Glutathione_Transferase_(cytos"/>
    <property type="match status" value="1"/>
</dbReference>
<dbReference type="EMBL" id="CP053073">
    <property type="protein sequence ID" value="QJR14448.1"/>
    <property type="molecule type" value="Genomic_DNA"/>
</dbReference>
<evidence type="ECO:0000259" key="2">
    <source>
        <dbReference type="PROSITE" id="PS50405"/>
    </source>
</evidence>
<dbReference type="CDD" id="cd03205">
    <property type="entry name" value="GST_C_6"/>
    <property type="match status" value="1"/>
</dbReference>
<protein>
    <submittedName>
        <fullName evidence="3">Putative GST-like protein YibF</fullName>
    </submittedName>
</protein>
<dbReference type="RefSeq" id="WP_343034128.1">
    <property type="nucleotide sequence ID" value="NZ_CP053073.1"/>
</dbReference>
<dbReference type="Pfam" id="PF13409">
    <property type="entry name" value="GST_N_2"/>
    <property type="match status" value="1"/>
</dbReference>
<name>A0A6M4H683_9PROT</name>
<dbReference type="Gene3D" id="1.20.1050.10">
    <property type="match status" value="1"/>
</dbReference>
<dbReference type="InterPro" id="IPR010987">
    <property type="entry name" value="Glutathione-S-Trfase_C-like"/>
</dbReference>
<dbReference type="InterPro" id="IPR004045">
    <property type="entry name" value="Glutathione_S-Trfase_N"/>
</dbReference>
<dbReference type="SUPFAM" id="SSF47616">
    <property type="entry name" value="GST C-terminal domain-like"/>
    <property type="match status" value="1"/>
</dbReference>
<dbReference type="AlphaFoldDB" id="A0A6M4H683"/>
<dbReference type="PROSITE" id="PS50404">
    <property type="entry name" value="GST_NTER"/>
    <property type="match status" value="1"/>
</dbReference>
<dbReference type="InParanoid" id="A0A6M4H683"/>
<dbReference type="InterPro" id="IPR040079">
    <property type="entry name" value="Glutathione_S-Trfase"/>
</dbReference>
<gene>
    <name evidence="3" type="primary">yibF</name>
    <name evidence="3" type="ORF">DSM104440_01244</name>
</gene>
<dbReference type="GO" id="GO:0005737">
    <property type="term" value="C:cytoplasm"/>
    <property type="evidence" value="ECO:0007669"/>
    <property type="project" value="TreeGrafter"/>
</dbReference>
<evidence type="ECO:0000313" key="3">
    <source>
        <dbReference type="EMBL" id="QJR14448.1"/>
    </source>
</evidence>
<dbReference type="SFLD" id="SFLDG00358">
    <property type="entry name" value="Main_(cytGST)"/>
    <property type="match status" value="1"/>
</dbReference>
<sequence length="204" mass="22399">MRLMKLIASHTSPYARKVRVVLAEKQIACDLVEENVWSPASTVPRHNPLNKIPTLILDDGTSLFDSSVITEYLDTLGGPPLIPGAGLERAHVRCDESLADGICDAALTIVLERKREAMRQDPTWMDRQRGKIDAGIEGLAKQLGDRPWLNGKTMTLADLAAGCALFYVAFRLPEIDWRSKHPNLAGYAAKLDARPSFAGTRPPA</sequence>
<dbReference type="SUPFAM" id="SSF52833">
    <property type="entry name" value="Thioredoxin-like"/>
    <property type="match status" value="1"/>
</dbReference>
<dbReference type="KEGG" id="upl:DSM104440_01244"/>
<dbReference type="Pfam" id="PF13410">
    <property type="entry name" value="GST_C_2"/>
    <property type="match status" value="1"/>
</dbReference>
<feature type="domain" description="GST C-terminal" evidence="2">
    <location>
        <begin position="85"/>
        <end position="204"/>
    </location>
</feature>
<dbReference type="PROSITE" id="PS50405">
    <property type="entry name" value="GST_CTER"/>
    <property type="match status" value="1"/>
</dbReference>
<dbReference type="InterPro" id="IPR050983">
    <property type="entry name" value="GST_Omega/HSP26"/>
</dbReference>
<dbReference type="InterPro" id="IPR036249">
    <property type="entry name" value="Thioredoxin-like_sf"/>
</dbReference>
<organism evidence="3 4">
    <name type="scientific">Usitatibacter palustris</name>
    <dbReference type="NCBI Taxonomy" id="2732487"/>
    <lineage>
        <taxon>Bacteria</taxon>
        <taxon>Pseudomonadati</taxon>
        <taxon>Pseudomonadota</taxon>
        <taxon>Betaproteobacteria</taxon>
        <taxon>Nitrosomonadales</taxon>
        <taxon>Usitatibacteraceae</taxon>
        <taxon>Usitatibacter</taxon>
    </lineage>
</organism>
<dbReference type="PANTHER" id="PTHR43968:SF6">
    <property type="entry name" value="GLUTATHIONE S-TRANSFERASE OMEGA"/>
    <property type="match status" value="1"/>
</dbReference>